<dbReference type="SUPFAM" id="SSF56801">
    <property type="entry name" value="Acetyl-CoA synthetase-like"/>
    <property type="match status" value="1"/>
</dbReference>
<dbReference type="Proteomes" id="UP001497382">
    <property type="component" value="Unassembled WGS sequence"/>
</dbReference>
<comment type="caution">
    <text evidence="2">The sequence shown here is derived from an EMBL/GenBank/DDBJ whole genome shotgun (WGS) entry which is preliminary data.</text>
</comment>
<dbReference type="AlphaFoldDB" id="A0AAV2BI83"/>
<dbReference type="PANTHER" id="PTHR42921:SF1">
    <property type="entry name" value="ACETOACETYL-COA SYNTHETASE"/>
    <property type="match status" value="1"/>
</dbReference>
<evidence type="ECO:0000313" key="3">
    <source>
        <dbReference type="Proteomes" id="UP001497382"/>
    </source>
</evidence>
<name>A0AAV2BI83_9ARAC</name>
<dbReference type="InterPro" id="IPR020845">
    <property type="entry name" value="AMP-binding_CS"/>
</dbReference>
<sequence length="548" mass="61579">MFNPDFTDVPTVWEPNGNTGRQTKQLRKIIEDKYKVKFGEDSRSETYTYAQMYEQSRLYAAAFRKFGLKKGDIVACYMSNRKEAIFAMHAVTSIGAIWTGALPLLGSDAIVNRFKQVKPRVLLTVDCFTHGGEEIDMLSKVKIAVRGLPSVEKVLIVASKSDSHSKDITGIKNSCYLEEFLKLGVGKDGSVPEMQFEQVSFSHPVIISYTSGTTGLPKAILHGSGILMSICSSLGVTVDSDRDSVWLAVSPVGWASWSIYTTLQFLGETVVLYNGNPYYLNPTYIWDLVDKHRISHIIFPSSVVDELEKRKYVPTEKHDLSSLKYLMAGGSVVKRGSFDFMNKILPNVLFSGAYGNPVVGEVGEVVLCKPMPGLALGLWGDVNGSAFRKKYFSKYQGMFAMGDYGIINPFTKGWIILCRSDETLKQRGCRFGSSEIYNIVEIFPEVRDSLCVSHYNKDMDESAVLFLKVREGYSYSEELVNRIRKAISRELTVRHVPDIIIETPDIPYNLNGKKMEITVKKIINKMPFSYESIVNPESLEFYYNVPTL</sequence>
<evidence type="ECO:0000259" key="1">
    <source>
        <dbReference type="Pfam" id="PF00501"/>
    </source>
</evidence>
<feature type="domain" description="AMP-dependent synthetase/ligase" evidence="1">
    <location>
        <begin position="42"/>
        <end position="355"/>
    </location>
</feature>
<accession>A0AAV2BI83</accession>
<proteinExistence type="predicted"/>
<dbReference type="PROSITE" id="PS00455">
    <property type="entry name" value="AMP_BINDING"/>
    <property type="match status" value="1"/>
</dbReference>
<dbReference type="PANTHER" id="PTHR42921">
    <property type="entry name" value="ACETOACETYL-COA SYNTHETASE"/>
    <property type="match status" value="1"/>
</dbReference>
<dbReference type="InterPro" id="IPR000873">
    <property type="entry name" value="AMP-dep_synth/lig_dom"/>
</dbReference>
<dbReference type="Pfam" id="PF00501">
    <property type="entry name" value="AMP-binding"/>
    <property type="match status" value="1"/>
</dbReference>
<dbReference type="InterPro" id="IPR042099">
    <property type="entry name" value="ANL_N_sf"/>
</dbReference>
<dbReference type="GO" id="GO:0030729">
    <property type="term" value="F:acetoacetate-CoA ligase activity"/>
    <property type="evidence" value="ECO:0007669"/>
    <property type="project" value="TreeGrafter"/>
</dbReference>
<dbReference type="Gene3D" id="3.40.50.12780">
    <property type="entry name" value="N-terminal domain of ligase-like"/>
    <property type="match status" value="1"/>
</dbReference>
<dbReference type="EMBL" id="CAXIEN010000372">
    <property type="protein sequence ID" value="CAL1295521.1"/>
    <property type="molecule type" value="Genomic_DNA"/>
</dbReference>
<keyword evidence="3" id="KW-1185">Reference proteome</keyword>
<reference evidence="2 3" key="1">
    <citation type="submission" date="2024-04" db="EMBL/GenBank/DDBJ databases">
        <authorList>
            <person name="Rising A."/>
            <person name="Reimegard J."/>
            <person name="Sonavane S."/>
            <person name="Akerstrom W."/>
            <person name="Nylinder S."/>
            <person name="Hedman E."/>
            <person name="Kallberg Y."/>
        </authorList>
    </citation>
    <scope>NUCLEOTIDE SEQUENCE [LARGE SCALE GENOMIC DNA]</scope>
</reference>
<dbReference type="InterPro" id="IPR045851">
    <property type="entry name" value="AMP-bd_C_sf"/>
</dbReference>
<evidence type="ECO:0000313" key="2">
    <source>
        <dbReference type="EMBL" id="CAL1295521.1"/>
    </source>
</evidence>
<gene>
    <name evidence="2" type="ORF">LARSCL_LOCUS19308</name>
</gene>
<protein>
    <recommendedName>
        <fullName evidence="1">AMP-dependent synthetase/ligase domain-containing protein</fullName>
    </recommendedName>
</protein>
<dbReference type="Gene3D" id="3.30.300.30">
    <property type="match status" value="1"/>
</dbReference>
<organism evidence="2 3">
    <name type="scientific">Larinioides sclopetarius</name>
    <dbReference type="NCBI Taxonomy" id="280406"/>
    <lineage>
        <taxon>Eukaryota</taxon>
        <taxon>Metazoa</taxon>
        <taxon>Ecdysozoa</taxon>
        <taxon>Arthropoda</taxon>
        <taxon>Chelicerata</taxon>
        <taxon>Arachnida</taxon>
        <taxon>Araneae</taxon>
        <taxon>Araneomorphae</taxon>
        <taxon>Entelegynae</taxon>
        <taxon>Araneoidea</taxon>
        <taxon>Araneidae</taxon>
        <taxon>Larinioides</taxon>
    </lineage>
</organism>